<dbReference type="AlphaFoldDB" id="A0AAD1U0J2"/>
<keyword evidence="2" id="KW-1185">Reference proteome</keyword>
<evidence type="ECO:0000313" key="1">
    <source>
        <dbReference type="EMBL" id="CAI2359856.1"/>
    </source>
</evidence>
<proteinExistence type="predicted"/>
<accession>A0AAD1U0J2</accession>
<name>A0AAD1U0J2_EUPCR</name>
<dbReference type="Proteomes" id="UP001295684">
    <property type="component" value="Unassembled WGS sequence"/>
</dbReference>
<sequence>MGFEKIGERIQTNQVFQSLILPYWGYTEQVQFLLANLTKKSRAHVNAEDRENISRYICTLKCAKRKVLFQTEEGQVDFYSFVMESIRTNRSHYFEYEFHFETDEDTLKKYFNQLREISDAFQLKYGSDIIESNLFTAKSVMIGWNCTSSSGFRPKVNFGTLPEKLDFGIWKDFVQFECIKDEDYLKLQDFQLLNVISQNVTFKSPHCPPVDHGAYSQEESKEGDMTASDTLKLQQIIIDNLSGKTLRMMVKTLNNITGKDSMKKFFKNREYPIRSLEIKHLKKLIPGDRYKALLKHCKEELFLSWEDRTSISYLSDLGEALAFRNAQIRDIEASEGLKLHISFGVESAQRNILEPTLSYDKISSTKCFFLNSCAGVWDCFEIKNSEVYIRNRTVIGKSENFYYIPNHEGIRGTMSQCLDPPNGEVLTYIEETKEASVIAVPIHNISSISCRNFEFLKTLVELKTPKIELDINLTKWSELEFLSEVDAMMNLNKNAYIAVRMYRCPTDLVTPTPLKNLSLASIVIPQEMREALVIFTRMLLDFGVKELKYFDLLDEEDSKYILGLLVEQGCPTNLEMILPNFQIGCVSAQKLLKSPSLLSLKLQCKGKRVMSKKLQSAITSTLVQKFTKTCEIEFQLPKSLLKFMNPKML</sequence>
<dbReference type="EMBL" id="CAMPGE010001088">
    <property type="protein sequence ID" value="CAI2359856.1"/>
    <property type="molecule type" value="Genomic_DNA"/>
</dbReference>
<reference evidence="1" key="1">
    <citation type="submission" date="2023-07" db="EMBL/GenBank/DDBJ databases">
        <authorList>
            <consortium name="AG Swart"/>
            <person name="Singh M."/>
            <person name="Singh A."/>
            <person name="Seah K."/>
            <person name="Emmerich C."/>
        </authorList>
    </citation>
    <scope>NUCLEOTIDE SEQUENCE</scope>
    <source>
        <strain evidence="1">DP1</strain>
    </source>
</reference>
<organism evidence="1 2">
    <name type="scientific">Euplotes crassus</name>
    <dbReference type="NCBI Taxonomy" id="5936"/>
    <lineage>
        <taxon>Eukaryota</taxon>
        <taxon>Sar</taxon>
        <taxon>Alveolata</taxon>
        <taxon>Ciliophora</taxon>
        <taxon>Intramacronucleata</taxon>
        <taxon>Spirotrichea</taxon>
        <taxon>Hypotrichia</taxon>
        <taxon>Euplotida</taxon>
        <taxon>Euplotidae</taxon>
        <taxon>Moneuplotes</taxon>
    </lineage>
</organism>
<gene>
    <name evidence="1" type="ORF">ECRASSUSDP1_LOCUS1150</name>
</gene>
<protein>
    <submittedName>
        <fullName evidence="1">Uncharacterized protein</fullName>
    </submittedName>
</protein>
<comment type="caution">
    <text evidence="1">The sequence shown here is derived from an EMBL/GenBank/DDBJ whole genome shotgun (WGS) entry which is preliminary data.</text>
</comment>
<evidence type="ECO:0000313" key="2">
    <source>
        <dbReference type="Proteomes" id="UP001295684"/>
    </source>
</evidence>